<dbReference type="Gene3D" id="1.10.340.70">
    <property type="match status" value="1"/>
</dbReference>
<dbReference type="Pfam" id="PF00665">
    <property type="entry name" value="rve"/>
    <property type="match status" value="1"/>
</dbReference>
<dbReference type="PROSITE" id="PS50994">
    <property type="entry name" value="INTEGRASE"/>
    <property type="match status" value="1"/>
</dbReference>
<dbReference type="PANTHER" id="PTHR37984">
    <property type="entry name" value="PROTEIN CBG26694"/>
    <property type="match status" value="1"/>
</dbReference>
<dbReference type="Gene3D" id="3.10.10.10">
    <property type="entry name" value="HIV Type 1 Reverse Transcriptase, subunit A, domain 1"/>
    <property type="match status" value="1"/>
</dbReference>
<evidence type="ECO:0000256" key="4">
    <source>
        <dbReference type="ARBA" id="ARBA00022695"/>
    </source>
</evidence>
<dbReference type="InterPro" id="IPR043502">
    <property type="entry name" value="DNA/RNA_pol_sf"/>
</dbReference>
<keyword evidence="3" id="KW-0808">Transferase</keyword>
<dbReference type="Pfam" id="PF00078">
    <property type="entry name" value="RVT_1"/>
    <property type="match status" value="2"/>
</dbReference>
<dbReference type="GO" id="GO:0003676">
    <property type="term" value="F:nucleic acid binding"/>
    <property type="evidence" value="ECO:0007669"/>
    <property type="project" value="InterPro"/>
</dbReference>
<dbReference type="PANTHER" id="PTHR37984:SF5">
    <property type="entry name" value="PROTEIN NYNRIN-LIKE"/>
    <property type="match status" value="1"/>
</dbReference>
<dbReference type="EC" id="3.1.26.4" evidence="2"/>
<keyword evidence="7" id="KW-0378">Hydrolase</keyword>
<dbReference type="InterPro" id="IPR041373">
    <property type="entry name" value="RT_RNaseH"/>
</dbReference>
<evidence type="ECO:0000256" key="8">
    <source>
        <dbReference type="ARBA" id="ARBA00022918"/>
    </source>
</evidence>
<dbReference type="InterPro" id="IPR001584">
    <property type="entry name" value="Integrase_cat-core"/>
</dbReference>
<accession>A0A9W7WJ53</accession>
<dbReference type="SUPFAM" id="SSF53098">
    <property type="entry name" value="Ribonuclease H-like"/>
    <property type="match status" value="1"/>
</dbReference>
<dbReference type="Gene3D" id="3.30.70.270">
    <property type="match status" value="2"/>
</dbReference>
<comment type="similarity">
    <text evidence="1">Belongs to the beta type-B retroviral polymerase family. HERV class-II K(HML-2) pol subfamily.</text>
</comment>
<feature type="domain" description="Integrase catalytic" evidence="10">
    <location>
        <begin position="211"/>
        <end position="369"/>
    </location>
</feature>
<keyword evidence="5" id="KW-0540">Nuclease</keyword>
<proteinExistence type="inferred from homology"/>
<sequence length="999" mass="112715">MILDEKENILSDTFFSSVNSFLPEGDIEVIKNVADSSETGLQPVIDENGEKSGSISESSIHCDGHDNVCSLSPLYSITRDDLIKEQQSDETLQGLFSRVDEERRENDSFPLYFLRDGLLCRKPSKCTDIEIDCQIQIVVPLIFRQDVLQLSHEGVAGHMGVQKTYNRILSKFYWPKVKRDVTSYIRSCHVCQMTGKPNQKIPLAPLQPIAAVKTPFEYLIVDCVGPLPRSKAGHAYLLTIMCQSTSYPAAYPLRSITAKSILKALTNFMSIFGIPKNIQSDRGSNFMSRCFSKVMQQLKITRNISSAYHPQSQGALERFHQTLKSLLRSYCVELDSDWEEGLPWMLLAIREVVQESLGFSPNKLVFGHTVRGPIATLTDTWDISEPPTNVLDYVNSFRYRLYEARAIAQRKLGKSQEKMRKLFDRKVKFREFQVGDKVLAMLPVLTSPFQARFTGPYTVAKCLPKNNYMLNTPDRCKKLQVCHINLLKLYLTPVTSLFVDVISTTSFIDQGSLGVSGELVENLAPVGMEEISGPSRGVVEGRLNNSEIFANLAHHLSHLSEAEKVDIVKLVGSFPSLFSDVLTRTHLVEHDIDVGTAQPVKQHAYRVNPVKRELLQKEVDYLLAHNLAEPSYSSWSSPCILVSKPDNSYRFCTDYRKLNSLTKPDCYPLPRIDDCVDRVGSAEFVSKFDLLKGYWQVPLTSRAKEMSAFVTPDSFLQYTVMPFGGLSGCEAYLDDVVLFSSSWSEHLDQIRELFIRLTNANLTINLAKCDFGKATVNYLGKVVGQGCVRPIDAKVEAISRFPIPATRRELHQYLGMVGYYRGFCRNFESVVAPLTDLLSPKKLFVWSKQCQSAFDNAKALLANYPVMVAPNFQKPFLLAVDASACGAGAVLLQKDTEGIEHPVCYFSKKFNRHQQVYSTIEKEALALVLAVQHFEIYLSSPCGPIVVYTDHNPLIFLDRMRGKNQRIMRWSLTLQPFHLQIKHIRGQDNLIADALSRVW</sequence>
<dbReference type="InterPro" id="IPR041588">
    <property type="entry name" value="Integrase_H2C2"/>
</dbReference>
<evidence type="ECO:0000256" key="2">
    <source>
        <dbReference type="ARBA" id="ARBA00012180"/>
    </source>
</evidence>
<dbReference type="InterPro" id="IPR036397">
    <property type="entry name" value="RNaseH_sf"/>
</dbReference>
<dbReference type="Proteomes" id="UP001059041">
    <property type="component" value="Linkage Group LG14"/>
</dbReference>
<keyword evidence="12" id="KW-1185">Reference proteome</keyword>
<evidence type="ECO:0000259" key="10">
    <source>
        <dbReference type="PROSITE" id="PS50994"/>
    </source>
</evidence>
<dbReference type="CDD" id="cd09274">
    <property type="entry name" value="RNase_HI_RT_Ty3"/>
    <property type="match status" value="1"/>
</dbReference>
<dbReference type="GO" id="GO:0015074">
    <property type="term" value="P:DNA integration"/>
    <property type="evidence" value="ECO:0007669"/>
    <property type="project" value="InterPro"/>
</dbReference>
<dbReference type="GO" id="GO:0004523">
    <property type="term" value="F:RNA-DNA hybrid ribonuclease activity"/>
    <property type="evidence" value="ECO:0007669"/>
    <property type="project" value="UniProtKB-EC"/>
</dbReference>
<evidence type="ECO:0000256" key="9">
    <source>
        <dbReference type="ARBA" id="ARBA00039658"/>
    </source>
</evidence>
<dbReference type="Gene3D" id="3.10.20.370">
    <property type="match status" value="1"/>
</dbReference>
<dbReference type="GO" id="GO:0003964">
    <property type="term" value="F:RNA-directed DNA polymerase activity"/>
    <property type="evidence" value="ECO:0007669"/>
    <property type="project" value="UniProtKB-KW"/>
</dbReference>
<dbReference type="Gene3D" id="3.30.420.10">
    <property type="entry name" value="Ribonuclease H-like superfamily/Ribonuclease H"/>
    <property type="match status" value="1"/>
</dbReference>
<dbReference type="FunFam" id="3.30.420.10:FF:000032">
    <property type="entry name" value="Retrovirus-related Pol polyprotein from transposon 297-like Protein"/>
    <property type="match status" value="1"/>
</dbReference>
<protein>
    <recommendedName>
        <fullName evidence="9">Gypsy retrotransposon integrase-like protein 1</fullName>
        <ecNumber evidence="2">3.1.26.4</ecNumber>
    </recommendedName>
</protein>
<dbReference type="FunFam" id="3.10.20.370:FF:000001">
    <property type="entry name" value="Retrovirus-related Pol polyprotein from transposon 17.6-like protein"/>
    <property type="match status" value="1"/>
</dbReference>
<organism evidence="11 12">
    <name type="scientific">Triplophysa rosa</name>
    <name type="common">Cave loach</name>
    <dbReference type="NCBI Taxonomy" id="992332"/>
    <lineage>
        <taxon>Eukaryota</taxon>
        <taxon>Metazoa</taxon>
        <taxon>Chordata</taxon>
        <taxon>Craniata</taxon>
        <taxon>Vertebrata</taxon>
        <taxon>Euteleostomi</taxon>
        <taxon>Actinopterygii</taxon>
        <taxon>Neopterygii</taxon>
        <taxon>Teleostei</taxon>
        <taxon>Ostariophysi</taxon>
        <taxon>Cypriniformes</taxon>
        <taxon>Nemacheilidae</taxon>
        <taxon>Triplophysa</taxon>
    </lineage>
</organism>
<comment type="caution">
    <text evidence="11">The sequence shown here is derived from an EMBL/GenBank/DDBJ whole genome shotgun (WGS) entry which is preliminary data.</text>
</comment>
<evidence type="ECO:0000256" key="6">
    <source>
        <dbReference type="ARBA" id="ARBA00022759"/>
    </source>
</evidence>
<evidence type="ECO:0000256" key="1">
    <source>
        <dbReference type="ARBA" id="ARBA00010879"/>
    </source>
</evidence>
<keyword evidence="8" id="KW-0695">RNA-directed DNA polymerase</keyword>
<dbReference type="FunFam" id="3.30.70.270:FF:000020">
    <property type="entry name" value="Transposon Tf2-6 polyprotein-like Protein"/>
    <property type="match status" value="1"/>
</dbReference>
<evidence type="ECO:0000256" key="3">
    <source>
        <dbReference type="ARBA" id="ARBA00022679"/>
    </source>
</evidence>
<dbReference type="FunFam" id="3.30.70.270:FF:000003">
    <property type="entry name" value="Transposon Ty3-G Gag-Pol polyprotein"/>
    <property type="match status" value="1"/>
</dbReference>
<reference evidence="11" key="1">
    <citation type="submission" date="2021-02" db="EMBL/GenBank/DDBJ databases">
        <title>Comparative genomics reveals that relaxation of natural selection precedes convergent phenotypic evolution of cavefish.</title>
        <authorList>
            <person name="Peng Z."/>
        </authorList>
    </citation>
    <scope>NUCLEOTIDE SEQUENCE</scope>
    <source>
        <tissue evidence="11">Muscle</tissue>
    </source>
</reference>
<dbReference type="Pfam" id="PF17917">
    <property type="entry name" value="RT_RNaseH"/>
    <property type="match status" value="1"/>
</dbReference>
<dbReference type="EMBL" id="JAFHDT010000014">
    <property type="protein sequence ID" value="KAI7800925.1"/>
    <property type="molecule type" value="Genomic_DNA"/>
</dbReference>
<dbReference type="InterPro" id="IPR050951">
    <property type="entry name" value="Retrovirus_Pol_polyprotein"/>
</dbReference>
<evidence type="ECO:0000313" key="12">
    <source>
        <dbReference type="Proteomes" id="UP001059041"/>
    </source>
</evidence>
<keyword evidence="4" id="KW-0548">Nucleotidyltransferase</keyword>
<name>A0A9W7WJ53_TRIRA</name>
<dbReference type="Pfam" id="PF17921">
    <property type="entry name" value="Integrase_H2C2"/>
    <property type="match status" value="1"/>
</dbReference>
<dbReference type="InterPro" id="IPR043128">
    <property type="entry name" value="Rev_trsase/Diguanyl_cyclase"/>
</dbReference>
<evidence type="ECO:0000256" key="7">
    <source>
        <dbReference type="ARBA" id="ARBA00022801"/>
    </source>
</evidence>
<evidence type="ECO:0000256" key="5">
    <source>
        <dbReference type="ARBA" id="ARBA00022722"/>
    </source>
</evidence>
<dbReference type="FunFam" id="1.10.340.70:FF:000001">
    <property type="entry name" value="Retrovirus-related Pol polyprotein from transposon gypsy-like Protein"/>
    <property type="match status" value="1"/>
</dbReference>
<dbReference type="CDD" id="cd01647">
    <property type="entry name" value="RT_LTR"/>
    <property type="match status" value="1"/>
</dbReference>
<gene>
    <name evidence="11" type="ORF">IRJ41_015687</name>
</gene>
<dbReference type="InterPro" id="IPR000477">
    <property type="entry name" value="RT_dom"/>
</dbReference>
<keyword evidence="6" id="KW-0255">Endonuclease</keyword>
<dbReference type="AlphaFoldDB" id="A0A9W7WJ53"/>
<dbReference type="InterPro" id="IPR012337">
    <property type="entry name" value="RNaseH-like_sf"/>
</dbReference>
<dbReference type="SUPFAM" id="SSF56672">
    <property type="entry name" value="DNA/RNA polymerases"/>
    <property type="match status" value="1"/>
</dbReference>
<evidence type="ECO:0000313" key="11">
    <source>
        <dbReference type="EMBL" id="KAI7800925.1"/>
    </source>
</evidence>